<reference evidence="1" key="1">
    <citation type="submission" date="2015-05" db="EMBL/GenBank/DDBJ databases">
        <title>Permanent draft genome of Rhodopirellula islandicus K833.</title>
        <authorList>
            <person name="Kizina J."/>
            <person name="Richter M."/>
            <person name="Glockner F.O."/>
            <person name="Harder J."/>
        </authorList>
    </citation>
    <scope>NUCLEOTIDE SEQUENCE [LARGE SCALE GENOMIC DNA]</scope>
    <source>
        <strain evidence="1">K833</strain>
    </source>
</reference>
<comment type="caution">
    <text evidence="1">The sequence shown here is derived from an EMBL/GenBank/DDBJ whole genome shotgun (WGS) entry which is preliminary data.</text>
</comment>
<dbReference type="Proteomes" id="UP000036367">
    <property type="component" value="Unassembled WGS sequence"/>
</dbReference>
<dbReference type="EMBL" id="LECT01000031">
    <property type="protein sequence ID" value="KLU03708.1"/>
    <property type="molecule type" value="Genomic_DNA"/>
</dbReference>
<dbReference type="STRING" id="595434.RISK_004115"/>
<evidence type="ECO:0000313" key="1">
    <source>
        <dbReference type="EMBL" id="KLU03708.1"/>
    </source>
</evidence>
<proteinExistence type="predicted"/>
<organism evidence="1 2">
    <name type="scientific">Rhodopirellula islandica</name>
    <dbReference type="NCBI Taxonomy" id="595434"/>
    <lineage>
        <taxon>Bacteria</taxon>
        <taxon>Pseudomonadati</taxon>
        <taxon>Planctomycetota</taxon>
        <taxon>Planctomycetia</taxon>
        <taxon>Pirellulales</taxon>
        <taxon>Pirellulaceae</taxon>
        <taxon>Rhodopirellula</taxon>
    </lineage>
</organism>
<keyword evidence="2" id="KW-1185">Reference proteome</keyword>
<dbReference type="AlphaFoldDB" id="A0A0J1BAZ8"/>
<sequence length="37" mass="4118">MEVIPCDASLASRMTGPQELILRIAPMIKIDTSTKRM</sequence>
<name>A0A0J1BAZ8_RHOIS</name>
<evidence type="ECO:0000313" key="2">
    <source>
        <dbReference type="Proteomes" id="UP000036367"/>
    </source>
</evidence>
<protein>
    <submittedName>
        <fullName evidence="1">Uncharacterized protein</fullName>
    </submittedName>
</protein>
<accession>A0A0J1BAZ8</accession>
<dbReference type="PATRIC" id="fig|595434.4.peg.3899"/>
<gene>
    <name evidence="1" type="ORF">RISK_004115</name>
</gene>